<keyword evidence="7" id="KW-0546">Nucleotide metabolism</keyword>
<protein>
    <submittedName>
        <fullName evidence="10">Adenosine deaminase-like protein,Adenosine deaminase-like protein A</fullName>
    </submittedName>
</protein>
<dbReference type="GO" id="GO:0006154">
    <property type="term" value="P:adenosine catabolic process"/>
    <property type="evidence" value="ECO:0007669"/>
    <property type="project" value="TreeGrafter"/>
</dbReference>
<keyword evidence="4" id="KW-0479">Metal-binding</keyword>
<dbReference type="PANTHER" id="PTHR11409:SF42">
    <property type="entry name" value="ADENOSINE DEAMINASE-LIKE PROTEIN"/>
    <property type="match status" value="1"/>
</dbReference>
<evidence type="ECO:0000256" key="7">
    <source>
        <dbReference type="ARBA" id="ARBA00023080"/>
    </source>
</evidence>
<reference evidence="10 11" key="1">
    <citation type="submission" date="2020-06" db="EMBL/GenBank/DDBJ databases">
        <authorList>
            <person name="Li R."/>
            <person name="Bekaert M."/>
        </authorList>
    </citation>
    <scope>NUCLEOTIDE SEQUENCE [LARGE SCALE GENOMIC DNA]</scope>
    <source>
        <strain evidence="11">wild</strain>
    </source>
</reference>
<accession>A0A6J8AFC0</accession>
<dbReference type="GO" id="GO:0046872">
    <property type="term" value="F:metal ion binding"/>
    <property type="evidence" value="ECO:0007669"/>
    <property type="project" value="UniProtKB-KW"/>
</dbReference>
<evidence type="ECO:0000256" key="2">
    <source>
        <dbReference type="ARBA" id="ARBA00006676"/>
    </source>
</evidence>
<dbReference type="GO" id="GO:0009117">
    <property type="term" value="P:nucleotide metabolic process"/>
    <property type="evidence" value="ECO:0007669"/>
    <property type="project" value="UniProtKB-KW"/>
</dbReference>
<evidence type="ECO:0000259" key="9">
    <source>
        <dbReference type="Pfam" id="PF00962"/>
    </source>
</evidence>
<evidence type="ECO:0000256" key="3">
    <source>
        <dbReference type="ARBA" id="ARBA00011245"/>
    </source>
</evidence>
<proteinExistence type="inferred from homology"/>
<dbReference type="Proteomes" id="UP000507470">
    <property type="component" value="Unassembled WGS sequence"/>
</dbReference>
<comment type="cofactor">
    <cofactor evidence="1">
        <name>Zn(2+)</name>
        <dbReference type="ChEBI" id="CHEBI:29105"/>
    </cofactor>
</comment>
<dbReference type="CDD" id="cd00443">
    <property type="entry name" value="ADA_AMPD"/>
    <property type="match status" value="1"/>
</dbReference>
<evidence type="ECO:0000313" key="11">
    <source>
        <dbReference type="Proteomes" id="UP000507470"/>
    </source>
</evidence>
<sequence>MPTQRDLSIAEFCCEMPKIELHAHINGSISETTMKKLLKKKNREGDKLSFQKDQIATLDDCFHMFKLIHQVSDDTEAAYTITYDVIHEFAAENVKYLELRSTPREVKATGMTKLGYVEAVIKAIQDCNDLDIIVKFILAVDRRNGVDVAKETVELAAKYKTLSNGIVIGVDLSGDPTVGDARDYIPVFEQAKQAGLKLALHLAEVPNIEETLAMLKLPPNRIGHGTCLLPDVGGSDELKDYVYTHKIPLELCLTSNVIGQTVPNFDNHHFSNWYKRNHPCVICTDDKGVFNTTLSEEYQIAAKTFNLSVDKIWQLSFGSIDHIFAEEDIKEQLRLKFLQFRPL</sequence>
<keyword evidence="5" id="KW-0378">Hydrolase</keyword>
<dbReference type="EMBL" id="CACVKT020001214">
    <property type="protein sequence ID" value="CAC5366174.1"/>
    <property type="molecule type" value="Genomic_DNA"/>
</dbReference>
<dbReference type="FunFam" id="3.20.20.140:FF:000033">
    <property type="entry name" value="Adenosine deaminase-like protein"/>
    <property type="match status" value="1"/>
</dbReference>
<comment type="similarity">
    <text evidence="2">Belongs to the metallo-dependent hydrolases superfamily. Adenosine and AMP deaminases family.</text>
</comment>
<evidence type="ECO:0000313" key="10">
    <source>
        <dbReference type="EMBL" id="CAC5366174.1"/>
    </source>
</evidence>
<dbReference type="OrthoDB" id="272271at2759"/>
<dbReference type="AlphaFoldDB" id="A0A6J8AFC0"/>
<dbReference type="PANTHER" id="PTHR11409">
    <property type="entry name" value="ADENOSINE DEAMINASE"/>
    <property type="match status" value="1"/>
</dbReference>
<evidence type="ECO:0000256" key="1">
    <source>
        <dbReference type="ARBA" id="ARBA00001947"/>
    </source>
</evidence>
<evidence type="ECO:0000256" key="4">
    <source>
        <dbReference type="ARBA" id="ARBA00022723"/>
    </source>
</evidence>
<dbReference type="Pfam" id="PF00962">
    <property type="entry name" value="A_deaminase"/>
    <property type="match status" value="1"/>
</dbReference>
<keyword evidence="6" id="KW-0862">Zinc</keyword>
<dbReference type="Gene3D" id="3.20.20.140">
    <property type="entry name" value="Metal-dependent hydrolases"/>
    <property type="match status" value="1"/>
</dbReference>
<comment type="subunit">
    <text evidence="3">Monomer.</text>
</comment>
<feature type="domain" description="Adenosine deaminase" evidence="9">
    <location>
        <begin position="17"/>
        <end position="334"/>
    </location>
</feature>
<dbReference type="GO" id="GO:0004000">
    <property type="term" value="F:adenosine deaminase activity"/>
    <property type="evidence" value="ECO:0007669"/>
    <property type="project" value="TreeGrafter"/>
</dbReference>
<dbReference type="GO" id="GO:0046103">
    <property type="term" value="P:inosine biosynthetic process"/>
    <property type="evidence" value="ECO:0007669"/>
    <property type="project" value="TreeGrafter"/>
</dbReference>
<dbReference type="InterPro" id="IPR032466">
    <property type="entry name" value="Metal_Hydrolase"/>
</dbReference>
<evidence type="ECO:0000256" key="6">
    <source>
        <dbReference type="ARBA" id="ARBA00022833"/>
    </source>
</evidence>
<evidence type="ECO:0000256" key="8">
    <source>
        <dbReference type="ARBA" id="ARBA00048787"/>
    </source>
</evidence>
<comment type="catalytic activity">
    <reaction evidence="8">
        <text>N(6)-methyl-AMP + H2O + H(+) = IMP + methylamine</text>
        <dbReference type="Rhea" id="RHEA:16001"/>
        <dbReference type="ChEBI" id="CHEBI:15377"/>
        <dbReference type="ChEBI" id="CHEBI:15378"/>
        <dbReference type="ChEBI" id="CHEBI:58053"/>
        <dbReference type="ChEBI" id="CHEBI:59338"/>
        <dbReference type="ChEBI" id="CHEBI:144842"/>
    </reaction>
    <physiologicalReaction direction="left-to-right" evidence="8">
        <dbReference type="Rhea" id="RHEA:16002"/>
    </physiologicalReaction>
</comment>
<evidence type="ECO:0000256" key="5">
    <source>
        <dbReference type="ARBA" id="ARBA00022801"/>
    </source>
</evidence>
<dbReference type="SUPFAM" id="SSF51556">
    <property type="entry name" value="Metallo-dependent hydrolases"/>
    <property type="match status" value="1"/>
</dbReference>
<name>A0A6J8AFC0_MYTCO</name>
<keyword evidence="11" id="KW-1185">Reference proteome</keyword>
<gene>
    <name evidence="10" type="ORF">MCOR_6578</name>
</gene>
<dbReference type="InterPro" id="IPR001365">
    <property type="entry name" value="A_deaminase_dom"/>
</dbReference>
<organism evidence="10 11">
    <name type="scientific">Mytilus coruscus</name>
    <name type="common">Sea mussel</name>
    <dbReference type="NCBI Taxonomy" id="42192"/>
    <lineage>
        <taxon>Eukaryota</taxon>
        <taxon>Metazoa</taxon>
        <taxon>Spiralia</taxon>
        <taxon>Lophotrochozoa</taxon>
        <taxon>Mollusca</taxon>
        <taxon>Bivalvia</taxon>
        <taxon>Autobranchia</taxon>
        <taxon>Pteriomorphia</taxon>
        <taxon>Mytilida</taxon>
        <taxon>Mytiloidea</taxon>
        <taxon>Mytilidae</taxon>
        <taxon>Mytilinae</taxon>
        <taxon>Mytilus</taxon>
    </lineage>
</organism>
<dbReference type="InterPro" id="IPR006330">
    <property type="entry name" value="Ado/ade_deaminase"/>
</dbReference>